<dbReference type="PROSITE" id="PS00622">
    <property type="entry name" value="HTH_LUXR_1"/>
    <property type="match status" value="1"/>
</dbReference>
<dbReference type="Gene3D" id="1.10.10.10">
    <property type="entry name" value="Winged helix-like DNA-binding domain superfamily/Winged helix DNA-binding domain"/>
    <property type="match status" value="1"/>
</dbReference>
<evidence type="ECO:0000259" key="4">
    <source>
        <dbReference type="PROSITE" id="PS50043"/>
    </source>
</evidence>
<dbReference type="PANTHER" id="PTHR44688">
    <property type="entry name" value="DNA-BINDING TRANSCRIPTIONAL ACTIVATOR DEVR_DOSR"/>
    <property type="match status" value="1"/>
</dbReference>
<evidence type="ECO:0000256" key="3">
    <source>
        <dbReference type="ARBA" id="ARBA00023163"/>
    </source>
</evidence>
<dbReference type="GO" id="GO:0006355">
    <property type="term" value="P:regulation of DNA-templated transcription"/>
    <property type="evidence" value="ECO:0007669"/>
    <property type="project" value="InterPro"/>
</dbReference>
<keyword evidence="1" id="KW-0805">Transcription regulation</keyword>
<sequence>MSERQKVLSIRTPRSAGCVEPVKCGHAESTWCARRDSRLTDKVEYLSGMGRAEARLRFGDADTLCGGVQNMLFVHCGILDRETIVRRSEIVLDAEAGEPDPGCLWLALLALVYADRCAEAAAYCTRLLSAGRGEIPFRLFETLTLVRARIDAQSGRPAAAITAMEPLLRRGVSPALRGMALAWLVEALVQVGDLSSARCLFEDRMSAVDAMPDHAHVLAARAALHRGEGDLERSLADYLACGKVLTALNVANPAIVPWRSRAALVAAELGRCDLAAALADDELAAARRWGSPGAVGRALHAVGMARRDSRSVGALERAVELLELAEARYELMGALCDLGQLHAVEGDVERSRWAVTAASELAAAAGISPVLQRAGSVLGTLDSQHRGTGLTRQERKIAGLAVRGLSNKEIAEQLFLTVRTVEFHLSNVYRKLGIAGRRQLAGVMNAQECA</sequence>
<dbReference type="PROSITE" id="PS50043">
    <property type="entry name" value="HTH_LUXR_2"/>
    <property type="match status" value="1"/>
</dbReference>
<keyword evidence="2" id="KW-0238">DNA-binding</keyword>
<dbReference type="Pfam" id="PF00196">
    <property type="entry name" value="GerE"/>
    <property type="match status" value="1"/>
</dbReference>
<dbReference type="EMBL" id="PJMW01000003">
    <property type="protein sequence ID" value="PKV76865.1"/>
    <property type="molecule type" value="Genomic_DNA"/>
</dbReference>
<dbReference type="AlphaFoldDB" id="A0A2N3V5H0"/>
<proteinExistence type="predicted"/>
<dbReference type="PRINTS" id="PR00038">
    <property type="entry name" value="HTHLUXR"/>
</dbReference>
<dbReference type="InterPro" id="IPR016032">
    <property type="entry name" value="Sig_transdc_resp-reg_C-effctor"/>
</dbReference>
<dbReference type="InterPro" id="IPR011990">
    <property type="entry name" value="TPR-like_helical_dom_sf"/>
</dbReference>
<keyword evidence="6" id="KW-1185">Reference proteome</keyword>
<comment type="caution">
    <text evidence="5">The sequence shown here is derived from an EMBL/GenBank/DDBJ whole genome shotgun (WGS) entry which is preliminary data.</text>
</comment>
<dbReference type="PANTHER" id="PTHR44688:SF16">
    <property type="entry name" value="DNA-BINDING TRANSCRIPTIONAL ACTIVATOR DEVR_DOSR"/>
    <property type="match status" value="1"/>
</dbReference>
<keyword evidence="3" id="KW-0804">Transcription</keyword>
<dbReference type="CDD" id="cd06170">
    <property type="entry name" value="LuxR_C_like"/>
    <property type="match status" value="1"/>
</dbReference>
<accession>A0A2N3V5H0</accession>
<dbReference type="SUPFAM" id="SSF46894">
    <property type="entry name" value="C-terminal effector domain of the bipartite response regulators"/>
    <property type="match status" value="1"/>
</dbReference>
<dbReference type="Proteomes" id="UP000233766">
    <property type="component" value="Unassembled WGS sequence"/>
</dbReference>
<evidence type="ECO:0000256" key="1">
    <source>
        <dbReference type="ARBA" id="ARBA00023015"/>
    </source>
</evidence>
<protein>
    <submittedName>
        <fullName evidence="5">Regulatory LuxR family protein</fullName>
    </submittedName>
</protein>
<name>A0A2N3V5H0_9NOCA</name>
<dbReference type="InterPro" id="IPR036388">
    <property type="entry name" value="WH-like_DNA-bd_sf"/>
</dbReference>
<dbReference type="InterPro" id="IPR000792">
    <property type="entry name" value="Tscrpt_reg_LuxR_C"/>
</dbReference>
<dbReference type="GO" id="GO:0003677">
    <property type="term" value="F:DNA binding"/>
    <property type="evidence" value="ECO:0007669"/>
    <property type="project" value="UniProtKB-KW"/>
</dbReference>
<evidence type="ECO:0000313" key="6">
    <source>
        <dbReference type="Proteomes" id="UP000233766"/>
    </source>
</evidence>
<dbReference type="SMART" id="SM00421">
    <property type="entry name" value="HTH_LUXR"/>
    <property type="match status" value="1"/>
</dbReference>
<dbReference type="Gene3D" id="1.25.40.10">
    <property type="entry name" value="Tetratricopeptide repeat domain"/>
    <property type="match status" value="1"/>
</dbReference>
<reference evidence="5 6" key="1">
    <citation type="submission" date="2017-12" db="EMBL/GenBank/DDBJ databases">
        <title>Sequencing the genomes of 1000 Actinobacteria strains.</title>
        <authorList>
            <person name="Klenk H.-P."/>
        </authorList>
    </citation>
    <scope>NUCLEOTIDE SEQUENCE [LARGE SCALE GENOMIC DNA]</scope>
    <source>
        <strain evidence="5 6">DSM 44489</strain>
    </source>
</reference>
<evidence type="ECO:0000313" key="5">
    <source>
        <dbReference type="EMBL" id="PKV76865.1"/>
    </source>
</evidence>
<feature type="domain" description="HTH luxR-type" evidence="4">
    <location>
        <begin position="383"/>
        <end position="448"/>
    </location>
</feature>
<gene>
    <name evidence="5" type="ORF">ATK86_7272</name>
</gene>
<organism evidence="5 6">
    <name type="scientific">Nocardia fluminea</name>
    <dbReference type="NCBI Taxonomy" id="134984"/>
    <lineage>
        <taxon>Bacteria</taxon>
        <taxon>Bacillati</taxon>
        <taxon>Actinomycetota</taxon>
        <taxon>Actinomycetes</taxon>
        <taxon>Mycobacteriales</taxon>
        <taxon>Nocardiaceae</taxon>
        <taxon>Nocardia</taxon>
    </lineage>
</organism>
<evidence type="ECO:0000256" key="2">
    <source>
        <dbReference type="ARBA" id="ARBA00023125"/>
    </source>
</evidence>